<evidence type="ECO:0000313" key="15">
    <source>
        <dbReference type="EMBL" id="AHC39800.1"/>
    </source>
</evidence>
<evidence type="ECO:0000256" key="3">
    <source>
        <dbReference type="ARBA" id="ARBA00022475"/>
    </source>
</evidence>
<dbReference type="InterPro" id="IPR013013">
    <property type="entry name" value="PTS_EIIC_1"/>
</dbReference>
<dbReference type="Proteomes" id="UP000018745">
    <property type="component" value="Chromosome"/>
</dbReference>
<feature type="transmembrane region" description="Helical" evidence="12">
    <location>
        <begin position="261"/>
        <end position="285"/>
    </location>
</feature>
<feature type="transmembrane region" description="Helical" evidence="12">
    <location>
        <begin position="218"/>
        <end position="241"/>
    </location>
</feature>
<proteinExistence type="predicted"/>
<evidence type="ECO:0000256" key="12">
    <source>
        <dbReference type="SAM" id="Phobius"/>
    </source>
</evidence>
<dbReference type="PROSITE" id="PS51103">
    <property type="entry name" value="PTS_EIIC_TYPE_1"/>
    <property type="match status" value="1"/>
</dbReference>
<keyword evidence="16" id="KW-1185">Reference proteome</keyword>
<keyword evidence="10 12" id="KW-0472">Membrane</keyword>
<dbReference type="Pfam" id="PF00367">
    <property type="entry name" value="PTS_EIIB"/>
    <property type="match status" value="1"/>
</dbReference>
<reference evidence="15 16" key="1">
    <citation type="journal article" date="2014" name="Genome Announc.">
        <title>Complete Genome Sequence of Mycoplasma ovis Strain Michigan, a Hemoplasma of Sheep with Two Distinct 16S rRNA Genes.</title>
        <authorList>
            <person name="Deshuillers P.L."/>
            <person name="Santos A.P."/>
            <person name="do Nascimento N.C."/>
            <person name="Hampel J.A."/>
            <person name="Bergin I.L."/>
            <person name="Dyson M.C."/>
            <person name="Messick J.B."/>
        </authorList>
    </citation>
    <scope>NUCLEOTIDE SEQUENCE [LARGE SCALE GENOMIC DNA]</scope>
    <source>
        <strain evidence="15 16">Michigan</strain>
    </source>
</reference>
<evidence type="ECO:0000259" key="13">
    <source>
        <dbReference type="PROSITE" id="PS51098"/>
    </source>
</evidence>
<gene>
    <name evidence="15" type="ORF">OVS_00275</name>
</gene>
<accession>A0ABM5P082</accession>
<feature type="transmembrane region" description="Helical" evidence="12">
    <location>
        <begin position="363"/>
        <end position="382"/>
    </location>
</feature>
<dbReference type="PANTHER" id="PTHR30009">
    <property type="entry name" value="CYTOCHROME C-TYPE SYNTHESIS PROTEIN AND PTS TRANSMEMBRANE COMPONENT"/>
    <property type="match status" value="1"/>
</dbReference>
<keyword evidence="6" id="KW-0598">Phosphotransferase system</keyword>
<evidence type="ECO:0000256" key="4">
    <source>
        <dbReference type="ARBA" id="ARBA00022597"/>
    </source>
</evidence>
<evidence type="ECO:0000256" key="5">
    <source>
        <dbReference type="ARBA" id="ARBA00022679"/>
    </source>
</evidence>
<dbReference type="InterPro" id="IPR018113">
    <property type="entry name" value="PTrfase_EIIB_Cys"/>
</dbReference>
<dbReference type="EMBL" id="CP006935">
    <property type="protein sequence ID" value="AHC39800.1"/>
    <property type="molecule type" value="Genomic_DNA"/>
</dbReference>
<dbReference type="Gene3D" id="3.30.1360.60">
    <property type="entry name" value="Glucose permease domain IIB"/>
    <property type="match status" value="1"/>
</dbReference>
<organism evidence="15 16">
    <name type="scientific">Mycoplasma ovis str. Michigan</name>
    <dbReference type="NCBI Taxonomy" id="1415773"/>
    <lineage>
        <taxon>Bacteria</taxon>
        <taxon>Bacillati</taxon>
        <taxon>Mycoplasmatota</taxon>
        <taxon>Mollicutes</taxon>
        <taxon>Mycoplasmataceae</taxon>
        <taxon>Mycoplasma</taxon>
    </lineage>
</organism>
<feature type="transmembrane region" description="Helical" evidence="12">
    <location>
        <begin position="26"/>
        <end position="50"/>
    </location>
</feature>
<dbReference type="InterPro" id="IPR050429">
    <property type="entry name" value="PTS_Glucose_EIICBA"/>
</dbReference>
<sequence>MVKGSNTKLSFVNLNKSNLKLKLSGISGAFMLPIASMAITSLFLSVGGVINQNCNGDTLSKIGKAIQSIALPLLQAFPLLICVSFALAFTKKHEGIAVWCAILGFLTFTYFNSAFISCTKNGDCKCVCGGKGGCCTNDKCCFLLPCCAEKDNGLNILFGGAGREKANSLIHRFFGITTLNCSIFAPMIIGGIIIPYLFKNWSEIKLPNCLAYFSGKRLMPLLTTLAVIPLALLFLVFYPWIGIGLSYAGNYIAKGQGADAFLFGFLEKLLIPTGFHHLFASLFWYTPLGGNALHNVTETLKECCASSCSGGTTCCCLCFGNSNSLQWQGDALMGASALSLHNGTKLFEALSSLHIGRLTQGKFPIMQFALPAAALAIYFSASKRGEKRKELSKTLFPGIMNSVVLGITEPIEFSFMYSIPRLFYWFHTTMCGVSFLAMKLAGAHIPTAFSGGIIELLINGAIPIQKGTKFYYWAAVGGGLAIVYFAVFYYFFRKKHFEEEMQLQPLEPQNQQEETSKEDSDLPAWVSSFKKGLGGWENVTNYKNCASRLRYDIQDKTKVIESELKKGGVIAIKWISDNHVQLIVGPKAEEINTTLLSFANKSNKVEE</sequence>
<keyword evidence="5" id="KW-0808">Transferase</keyword>
<evidence type="ECO:0000259" key="14">
    <source>
        <dbReference type="PROSITE" id="PS51103"/>
    </source>
</evidence>
<protein>
    <submittedName>
        <fullName evidence="15">PTS sugar transporter subunit IIBC</fullName>
    </submittedName>
</protein>
<evidence type="ECO:0000256" key="7">
    <source>
        <dbReference type="ARBA" id="ARBA00022692"/>
    </source>
</evidence>
<evidence type="ECO:0000256" key="9">
    <source>
        <dbReference type="ARBA" id="ARBA00022989"/>
    </source>
</evidence>
<feature type="domain" description="PTS EIIC type-1" evidence="14">
    <location>
        <begin position="17"/>
        <end position="504"/>
    </location>
</feature>
<evidence type="ECO:0000256" key="10">
    <source>
        <dbReference type="ARBA" id="ARBA00023136"/>
    </source>
</evidence>
<feature type="domain" description="PTS EIIB type-1" evidence="13">
    <location>
        <begin position="523"/>
        <end position="605"/>
    </location>
</feature>
<dbReference type="PANTHER" id="PTHR30009:SF20">
    <property type="entry name" value="PTS SYSTEM GLUCOSE-SPECIFIC EIICB COMPONENT-RELATED"/>
    <property type="match status" value="1"/>
</dbReference>
<evidence type="ECO:0000256" key="8">
    <source>
        <dbReference type="ARBA" id="ARBA00022777"/>
    </source>
</evidence>
<feature type="transmembrane region" description="Helical" evidence="12">
    <location>
        <begin position="71"/>
        <end position="90"/>
    </location>
</feature>
<evidence type="ECO:0000256" key="11">
    <source>
        <dbReference type="PROSITE-ProRule" id="PRU00421"/>
    </source>
</evidence>
<comment type="subcellular location">
    <subcellularLocation>
        <location evidence="1">Cell membrane</location>
        <topology evidence="1">Multi-pass membrane protein</topology>
    </subcellularLocation>
</comment>
<keyword evidence="9 12" id="KW-1133">Transmembrane helix</keyword>
<evidence type="ECO:0000313" key="16">
    <source>
        <dbReference type="Proteomes" id="UP000018745"/>
    </source>
</evidence>
<keyword evidence="2" id="KW-0813">Transport</keyword>
<feature type="transmembrane region" description="Helical" evidence="12">
    <location>
        <begin position="394"/>
        <end position="416"/>
    </location>
</feature>
<dbReference type="RefSeq" id="WP_024070863.1">
    <property type="nucleotide sequence ID" value="NC_023062.1"/>
</dbReference>
<feature type="active site" description="Phosphocysteine intermediate; for EIIB activity" evidence="11">
    <location>
        <position position="545"/>
    </location>
</feature>
<evidence type="ECO:0000256" key="6">
    <source>
        <dbReference type="ARBA" id="ARBA00022683"/>
    </source>
</evidence>
<dbReference type="PROSITE" id="PS51098">
    <property type="entry name" value="PTS_EIIB_TYPE_1"/>
    <property type="match status" value="1"/>
</dbReference>
<dbReference type="InterPro" id="IPR036878">
    <property type="entry name" value="Glu_permease_IIB"/>
</dbReference>
<dbReference type="Pfam" id="PF02378">
    <property type="entry name" value="PTS_EIIC"/>
    <property type="match status" value="1"/>
</dbReference>
<feature type="transmembrane region" description="Helical" evidence="12">
    <location>
        <begin position="173"/>
        <end position="198"/>
    </location>
</feature>
<evidence type="ECO:0000256" key="1">
    <source>
        <dbReference type="ARBA" id="ARBA00004651"/>
    </source>
</evidence>
<dbReference type="InterPro" id="IPR001996">
    <property type="entry name" value="PTS_IIB_1"/>
</dbReference>
<feature type="transmembrane region" description="Helical" evidence="12">
    <location>
        <begin position="470"/>
        <end position="492"/>
    </location>
</feature>
<feature type="transmembrane region" description="Helical" evidence="12">
    <location>
        <begin position="445"/>
        <end position="464"/>
    </location>
</feature>
<dbReference type="InterPro" id="IPR003352">
    <property type="entry name" value="PTS_EIIC"/>
</dbReference>
<dbReference type="SUPFAM" id="SSF55604">
    <property type="entry name" value="Glucose permease domain IIB"/>
    <property type="match status" value="1"/>
</dbReference>
<name>A0ABM5P082_9MOLU</name>
<feature type="transmembrane region" description="Helical" evidence="12">
    <location>
        <begin position="96"/>
        <end position="115"/>
    </location>
</feature>
<keyword evidence="7 12" id="KW-0812">Transmembrane</keyword>
<keyword evidence="3" id="KW-1003">Cell membrane</keyword>
<keyword evidence="8" id="KW-0418">Kinase</keyword>
<keyword evidence="4 15" id="KW-0762">Sugar transport</keyword>
<evidence type="ECO:0000256" key="2">
    <source>
        <dbReference type="ARBA" id="ARBA00022448"/>
    </source>
</evidence>